<dbReference type="EMBL" id="JABBYC010000032">
    <property type="protein sequence ID" value="MBL0887636.1"/>
    <property type="molecule type" value="Genomic_DNA"/>
</dbReference>
<dbReference type="CDD" id="cd14814">
    <property type="entry name" value="Peptidase_M15"/>
    <property type="match status" value="1"/>
</dbReference>
<dbReference type="InterPro" id="IPR009045">
    <property type="entry name" value="Zn_M74/Hedgehog-like"/>
</dbReference>
<dbReference type="SUPFAM" id="SSF55166">
    <property type="entry name" value="Hedgehog/DD-peptidase"/>
    <property type="match status" value="1"/>
</dbReference>
<keyword evidence="3" id="KW-1185">Reference proteome</keyword>
<dbReference type="Proteomes" id="UP000675409">
    <property type="component" value="Unassembled WGS sequence"/>
</dbReference>
<dbReference type="InterPro" id="IPR003709">
    <property type="entry name" value="VanY-like_core_dom"/>
</dbReference>
<dbReference type="InterPro" id="IPR052179">
    <property type="entry name" value="DD-CPase-like"/>
</dbReference>
<evidence type="ECO:0000259" key="1">
    <source>
        <dbReference type="Pfam" id="PF02557"/>
    </source>
</evidence>
<protein>
    <recommendedName>
        <fullName evidence="1">D-alanyl-D-alanine carboxypeptidase-like core domain-containing protein</fullName>
    </recommendedName>
</protein>
<accession>A0ABS1LN07</accession>
<evidence type="ECO:0000313" key="2">
    <source>
        <dbReference type="EMBL" id="MBL0887636.1"/>
    </source>
</evidence>
<name>A0ABS1LN07_9MICO</name>
<sequence>MPSSLLCSLGFDSGEQLRCDAALAAGKLNRAFRAAFGRNLTINDSYRSYADQVAVAASRGALAAPPGTSNHGLGQALDLGGGISTFGTAEYRWMVANAGKYGWKHPGWAEPGGSKPEPWHWEYGTGA</sequence>
<proteinExistence type="predicted"/>
<evidence type="ECO:0000313" key="3">
    <source>
        <dbReference type="Proteomes" id="UP000675409"/>
    </source>
</evidence>
<reference evidence="2 3" key="1">
    <citation type="journal article" date="2021" name="Arch. Microbiol.">
        <title>Myceligenerans indicum sp. nov., an actinobacterium isolated from mangrove sediment of Sundarbans, India.</title>
        <authorList>
            <person name="Asha K."/>
            <person name="Bhadury P."/>
        </authorList>
    </citation>
    <scope>NUCLEOTIDE SEQUENCE [LARGE SCALE GENOMIC DNA]</scope>
    <source>
        <strain evidence="2 3">I2</strain>
    </source>
</reference>
<dbReference type="Pfam" id="PF02557">
    <property type="entry name" value="VanY"/>
    <property type="match status" value="1"/>
</dbReference>
<dbReference type="Gene3D" id="3.30.1380.10">
    <property type="match status" value="1"/>
</dbReference>
<comment type="caution">
    <text evidence="2">The sequence shown here is derived from an EMBL/GenBank/DDBJ whole genome shotgun (WGS) entry which is preliminary data.</text>
</comment>
<dbReference type="PANTHER" id="PTHR34385:SF1">
    <property type="entry name" value="PEPTIDOGLYCAN L-ALANYL-D-GLUTAMATE ENDOPEPTIDASE CWLK"/>
    <property type="match status" value="1"/>
</dbReference>
<organism evidence="2 3">
    <name type="scientific">Myceligenerans indicum</name>
    <dbReference type="NCBI Taxonomy" id="2593663"/>
    <lineage>
        <taxon>Bacteria</taxon>
        <taxon>Bacillati</taxon>
        <taxon>Actinomycetota</taxon>
        <taxon>Actinomycetes</taxon>
        <taxon>Micrococcales</taxon>
        <taxon>Promicromonosporaceae</taxon>
        <taxon>Myceligenerans</taxon>
    </lineage>
</organism>
<gene>
    <name evidence="2" type="ORF">HGK34_15345</name>
</gene>
<dbReference type="PANTHER" id="PTHR34385">
    <property type="entry name" value="D-ALANYL-D-ALANINE CARBOXYPEPTIDASE"/>
    <property type="match status" value="1"/>
</dbReference>
<feature type="domain" description="D-alanyl-D-alanine carboxypeptidase-like core" evidence="1">
    <location>
        <begin position="16"/>
        <end position="123"/>
    </location>
</feature>